<name>A0A0N4UCL9_DRAME</name>
<evidence type="ECO:0000313" key="1">
    <source>
        <dbReference type="EMBL" id="VDN58845.1"/>
    </source>
</evidence>
<gene>
    <name evidence="1" type="ORF">DME_LOCUS8818</name>
</gene>
<proteinExistence type="predicted"/>
<protein>
    <submittedName>
        <fullName evidence="4">VWFD domain-containing protein</fullName>
    </submittedName>
</protein>
<evidence type="ECO:0000313" key="4">
    <source>
        <dbReference type="WBParaSite" id="DME_0000501901-mRNA-1"/>
    </source>
</evidence>
<reference evidence="1 3" key="2">
    <citation type="submission" date="2018-11" db="EMBL/GenBank/DDBJ databases">
        <authorList>
            <consortium name="Pathogen Informatics"/>
        </authorList>
    </citation>
    <scope>NUCLEOTIDE SEQUENCE [LARGE SCALE GENOMIC DNA]</scope>
</reference>
<keyword evidence="3" id="KW-1185">Reference proteome</keyword>
<organism evidence="2 4">
    <name type="scientific">Dracunculus medinensis</name>
    <name type="common">Guinea worm</name>
    <dbReference type="NCBI Taxonomy" id="318479"/>
    <lineage>
        <taxon>Eukaryota</taxon>
        <taxon>Metazoa</taxon>
        <taxon>Ecdysozoa</taxon>
        <taxon>Nematoda</taxon>
        <taxon>Chromadorea</taxon>
        <taxon>Rhabditida</taxon>
        <taxon>Spirurina</taxon>
        <taxon>Dracunculoidea</taxon>
        <taxon>Dracunculidae</taxon>
        <taxon>Dracunculus</taxon>
    </lineage>
</organism>
<dbReference type="EMBL" id="UYYG01001172">
    <property type="protein sequence ID" value="VDN58845.1"/>
    <property type="molecule type" value="Genomic_DNA"/>
</dbReference>
<dbReference type="Proteomes" id="UP000038040">
    <property type="component" value="Unplaced"/>
</dbReference>
<evidence type="ECO:0000313" key="2">
    <source>
        <dbReference type="Proteomes" id="UP000038040"/>
    </source>
</evidence>
<sequence length="291" mass="33275">MGEFRLWRVCWKQTYHSRGVETWVELHCDKEYFEIVLELANSTISNYVRLSSNINKTYQNRVVRHACHSEIRKEVNQLKLKAFYQNCDGIRTKKIIGGVQYDIKIDYHLSSNIEKYSFLVTCFVPTKMIDLNTTPFNMTMTTGSGILIDSPQKTLEVGTILNFIFEPQENLSFPVNFGGYPMSCEIMKSDGSAKKDMIVNGCPSMINNIGRKAKLIQNIENLSITKCPRASHLCFGRSMDFSSEIFKFRLKFKEITIQSQSILKIMSNQYSGSPLSELCNNACSMVGEILI</sequence>
<accession>A0A0N4UCL9</accession>
<dbReference type="WBParaSite" id="DME_0000501901-mRNA-1">
    <property type="protein sequence ID" value="DME_0000501901-mRNA-1"/>
    <property type="gene ID" value="DME_0000501901"/>
</dbReference>
<dbReference type="AlphaFoldDB" id="A0A0N4UCL9"/>
<reference evidence="4" key="1">
    <citation type="submission" date="2017-02" db="UniProtKB">
        <authorList>
            <consortium name="WormBaseParasite"/>
        </authorList>
    </citation>
    <scope>IDENTIFICATION</scope>
</reference>
<evidence type="ECO:0000313" key="3">
    <source>
        <dbReference type="Proteomes" id="UP000274756"/>
    </source>
</evidence>
<dbReference type="Proteomes" id="UP000274756">
    <property type="component" value="Unassembled WGS sequence"/>
</dbReference>